<protein>
    <submittedName>
        <fullName evidence="2">Ovule protein</fullName>
    </submittedName>
</protein>
<name>A0A0M3J4W6_ANISI</name>
<feature type="region of interest" description="Disordered" evidence="1">
    <location>
        <begin position="1"/>
        <end position="111"/>
    </location>
</feature>
<proteinExistence type="predicted"/>
<feature type="compositionally biased region" description="Polar residues" evidence="1">
    <location>
        <begin position="16"/>
        <end position="57"/>
    </location>
</feature>
<feature type="compositionally biased region" description="Basic and acidic residues" evidence="1">
    <location>
        <begin position="97"/>
        <end position="107"/>
    </location>
</feature>
<evidence type="ECO:0000313" key="2">
    <source>
        <dbReference type="WBParaSite" id="ASIM_0000259001-mRNA-1"/>
    </source>
</evidence>
<sequence length="145" mass="16137">LDDGLIAGIPDETDHCVSNNSPLSFTSSPNRQQEVINSNQSVDVNENISSHGSNAGKKTSEHRYSLSQPIETNDSADDNRENDSDSQQCASTQQITEPERARDDGLLRKRRGRRALAPPKVADEFFGVYCLISRSPNKYFKVNIR</sequence>
<organism evidence="2">
    <name type="scientific">Anisakis simplex</name>
    <name type="common">Herring worm</name>
    <dbReference type="NCBI Taxonomy" id="6269"/>
    <lineage>
        <taxon>Eukaryota</taxon>
        <taxon>Metazoa</taxon>
        <taxon>Ecdysozoa</taxon>
        <taxon>Nematoda</taxon>
        <taxon>Chromadorea</taxon>
        <taxon>Rhabditida</taxon>
        <taxon>Spirurina</taxon>
        <taxon>Ascaridomorpha</taxon>
        <taxon>Ascaridoidea</taxon>
        <taxon>Anisakidae</taxon>
        <taxon>Anisakis</taxon>
        <taxon>Anisakis simplex complex</taxon>
    </lineage>
</organism>
<reference evidence="2" key="1">
    <citation type="submission" date="2017-02" db="UniProtKB">
        <authorList>
            <consortium name="WormBaseParasite"/>
        </authorList>
    </citation>
    <scope>IDENTIFICATION</scope>
</reference>
<accession>A0A0M3J4W6</accession>
<dbReference type="WBParaSite" id="ASIM_0000259001-mRNA-1">
    <property type="protein sequence ID" value="ASIM_0000259001-mRNA-1"/>
    <property type="gene ID" value="ASIM_0000259001"/>
</dbReference>
<feature type="compositionally biased region" description="Polar residues" evidence="1">
    <location>
        <begin position="85"/>
        <end position="96"/>
    </location>
</feature>
<dbReference type="AlphaFoldDB" id="A0A0M3J4W6"/>
<evidence type="ECO:0000256" key="1">
    <source>
        <dbReference type="SAM" id="MobiDB-lite"/>
    </source>
</evidence>